<reference evidence="1 2" key="1">
    <citation type="submission" date="2019-03" db="EMBL/GenBank/DDBJ databases">
        <title>Flavobacterium AR-3-4 sp. nov. isolated from arctic soil.</title>
        <authorList>
            <person name="Chaudhary D.K."/>
        </authorList>
    </citation>
    <scope>NUCLEOTIDE SEQUENCE [LARGE SCALE GENOMIC DNA]</scope>
    <source>
        <strain evidence="1 2">AR-3-4</strain>
    </source>
</reference>
<dbReference type="NCBIfam" id="NF033708">
    <property type="entry name" value="T9SS_Cterm_ChiA"/>
    <property type="match status" value="1"/>
</dbReference>
<gene>
    <name evidence="1" type="ORF">E0F76_17550</name>
</gene>
<comment type="caution">
    <text evidence="1">The sequence shown here is derived from an EMBL/GenBank/DDBJ whole genome shotgun (WGS) entry which is preliminary data.</text>
</comment>
<evidence type="ECO:0000313" key="1">
    <source>
        <dbReference type="EMBL" id="TDD94096.1"/>
    </source>
</evidence>
<sequence length="775" mass="82471">MTKITHDFYQTKSKITFSRMVSLFLLLFIGTQLSWGQQVIDFGGYQLPAPYTNVYVDDAALQLALFGTATVVVAPTSTFPPNPFTIGPAPYNLTYTANGTTDARLYRSNPNLSGYSNLTNVVQNPSLTDYDAVGTSSTAKNGRIQPNGSTSNGTNRFWSLNIPAGETVTFIIMSDGAAPTISLSVDGAAATTDTPVNFKSLVPTAYKITNATGTSHAYKFYSPNGKMSLFRVYFGDVSGVISPFWYNGQWENGAPTATKEAFIGVGSSTAPVNPVPIFSTATNGTFTAKKLTVNIGNTLTVNSGTNVTVQNEVINVGTGTTVVENNANLIQVNNTTNTGNIVVNRNSNPLSRLDYTMWASPVASQKLSTFSPMTSQSPSRFYTYDSAANLYSAVASPTTTNFAAGTGYLIRMPNTAAVSPAIETFTGVFTGVPNNGNVSLTGLTSSLYYSVGNPYPSALSATAFLSGNPSANGTLYFWRKTNNPANSSYATWTTAGGVANSGGGSAIVPNGTIQVGQGFIINTGTATALNFTNAMREVSPTSTQFLKTKQVTAKNRVWLNLTNTEGVFSQALVGYMEDATQGVDTGIDGKYINDSKVALTSNINNEEYTIQGRALPFDPSDVVALNFKTDVAGDYSIAIDHTDGLFATGQDVYLTDSTTGTQTNLKLDSYTFTAPEGSSNARFSLSYQKTLKVNAPSFNENSVTVYKNNGTLYVNSGSVAIANIKVYDIQGKLMAEQKNVKANTATIKDFKATQQVLIVKITSQDNTVVSKKVVN</sequence>
<accession>A0A4R5C6D0</accession>
<dbReference type="OrthoDB" id="1652165at2"/>
<organism evidence="1 2">
    <name type="scientific">Flavobacterium cellulosilyticum</name>
    <dbReference type="NCBI Taxonomy" id="2541731"/>
    <lineage>
        <taxon>Bacteria</taxon>
        <taxon>Pseudomonadati</taxon>
        <taxon>Bacteroidota</taxon>
        <taxon>Flavobacteriia</taxon>
        <taxon>Flavobacteriales</taxon>
        <taxon>Flavobacteriaceae</taxon>
        <taxon>Flavobacterium</taxon>
    </lineage>
</organism>
<evidence type="ECO:0000313" key="2">
    <source>
        <dbReference type="Proteomes" id="UP000295479"/>
    </source>
</evidence>
<dbReference type="AlphaFoldDB" id="A0A4R5C6D0"/>
<protein>
    <submittedName>
        <fullName evidence="1">T9SS type A sorting domain-containing protein</fullName>
    </submittedName>
</protein>
<dbReference type="EMBL" id="SMFK01000019">
    <property type="protein sequence ID" value="TDD94096.1"/>
    <property type="molecule type" value="Genomic_DNA"/>
</dbReference>
<proteinExistence type="predicted"/>
<name>A0A4R5C6D0_9FLAO</name>
<dbReference type="RefSeq" id="WP_132009271.1">
    <property type="nucleotide sequence ID" value="NZ_SMFK01000019.1"/>
</dbReference>
<keyword evidence="2" id="KW-1185">Reference proteome</keyword>
<dbReference type="Proteomes" id="UP000295479">
    <property type="component" value="Unassembled WGS sequence"/>
</dbReference>